<dbReference type="AlphaFoldDB" id="A0AAV1WCZ5"/>
<evidence type="ECO:0000313" key="4">
    <source>
        <dbReference type="EMBL" id="CAL0307230.1"/>
    </source>
</evidence>
<comment type="caution">
    <text evidence="4">The sequence shown here is derived from an EMBL/GenBank/DDBJ whole genome shotgun (WGS) entry which is preliminary data.</text>
</comment>
<dbReference type="PANTHER" id="PTHR13068">
    <property type="entry name" value="CGI-12 PROTEIN-RELATED"/>
    <property type="match status" value="1"/>
</dbReference>
<keyword evidence="2" id="KW-0805">Transcription regulation</keyword>
<dbReference type="FunFam" id="1.25.70.10:FF:000001">
    <property type="entry name" value="Mitochondrial transcription termination factor-like"/>
    <property type="match status" value="1"/>
</dbReference>
<dbReference type="GO" id="GO:0003676">
    <property type="term" value="F:nucleic acid binding"/>
    <property type="evidence" value="ECO:0007669"/>
    <property type="project" value="InterPro"/>
</dbReference>
<dbReference type="GO" id="GO:0006353">
    <property type="term" value="P:DNA-templated transcription termination"/>
    <property type="evidence" value="ECO:0007669"/>
    <property type="project" value="UniProtKB-KW"/>
</dbReference>
<evidence type="ECO:0000313" key="5">
    <source>
        <dbReference type="Proteomes" id="UP001497480"/>
    </source>
</evidence>
<evidence type="ECO:0000256" key="2">
    <source>
        <dbReference type="ARBA" id="ARBA00022472"/>
    </source>
</evidence>
<dbReference type="PANTHER" id="PTHR13068:SF172">
    <property type="entry name" value="TRANSCRIPTION TERMINATION FACTOR FAMILY PROTEIN"/>
    <property type="match status" value="1"/>
</dbReference>
<dbReference type="InterPro" id="IPR003690">
    <property type="entry name" value="MTERF"/>
</dbReference>
<dbReference type="InterPro" id="IPR038538">
    <property type="entry name" value="MTERF_sf"/>
</dbReference>
<evidence type="ECO:0008006" key="6">
    <source>
        <dbReference type="Google" id="ProtNLM"/>
    </source>
</evidence>
<evidence type="ECO:0000256" key="1">
    <source>
        <dbReference type="ARBA" id="ARBA00007692"/>
    </source>
</evidence>
<dbReference type="Proteomes" id="UP001497480">
    <property type="component" value="Unassembled WGS sequence"/>
</dbReference>
<organism evidence="4 5">
    <name type="scientific">Lupinus luteus</name>
    <name type="common">European yellow lupine</name>
    <dbReference type="NCBI Taxonomy" id="3873"/>
    <lineage>
        <taxon>Eukaryota</taxon>
        <taxon>Viridiplantae</taxon>
        <taxon>Streptophyta</taxon>
        <taxon>Embryophyta</taxon>
        <taxon>Tracheophyta</taxon>
        <taxon>Spermatophyta</taxon>
        <taxon>Magnoliopsida</taxon>
        <taxon>eudicotyledons</taxon>
        <taxon>Gunneridae</taxon>
        <taxon>Pentapetalae</taxon>
        <taxon>rosids</taxon>
        <taxon>fabids</taxon>
        <taxon>Fabales</taxon>
        <taxon>Fabaceae</taxon>
        <taxon>Papilionoideae</taxon>
        <taxon>50 kb inversion clade</taxon>
        <taxon>genistoids sensu lato</taxon>
        <taxon>core genistoids</taxon>
        <taxon>Genisteae</taxon>
        <taxon>Lupinus</taxon>
    </lineage>
</organism>
<sequence length="383" mass="43478">MSLLFNSHRFRSILYLSLSLSPIPKSQSYLHPSPFTLNFFSTASNHKAFTVPYLINKFGFSPEVALKTSNRVHFDNPQKPESVLAFFRTHGFSDTQINSVMRRAPELLTCDPINRVLPKFQFLISRGASPSDVVATVTRSPDFLRKSLENHIIPAFEVVRRFSPSDERAIACVIASPTAISDARVQHNVNMLIEEGVTHNNIYHLFRTRPTVLCSNDLGKVLDEVKKMGFDPSKTNFSVAMLAKKAITKAQWDAKIDAFKTWGWSEQEILEAFKRLPQFMLRSPDKLNAVISFWVGKLGWDPSTLLRAPVIFGYSLEKRLIPRASVVKELLSKGLMRKDANLVTPFGLSEEMFLEKFVRCLDEKDASQLLKLYQKELQHLSVG</sequence>
<dbReference type="EMBL" id="CAXHTB010000005">
    <property type="protein sequence ID" value="CAL0307230.1"/>
    <property type="molecule type" value="Genomic_DNA"/>
</dbReference>
<dbReference type="SMART" id="SM00733">
    <property type="entry name" value="Mterf"/>
    <property type="match status" value="5"/>
</dbReference>
<keyword evidence="5" id="KW-1185">Reference proteome</keyword>
<dbReference type="Pfam" id="PF02536">
    <property type="entry name" value="mTERF"/>
    <property type="match status" value="2"/>
</dbReference>
<keyword evidence="3" id="KW-0809">Transit peptide</keyword>
<evidence type="ECO:0000256" key="3">
    <source>
        <dbReference type="ARBA" id="ARBA00022946"/>
    </source>
</evidence>
<reference evidence="4 5" key="1">
    <citation type="submission" date="2024-03" db="EMBL/GenBank/DDBJ databases">
        <authorList>
            <person name="Martinez-Hernandez J."/>
        </authorList>
    </citation>
    <scope>NUCLEOTIDE SEQUENCE [LARGE SCALE GENOMIC DNA]</scope>
</reference>
<accession>A0AAV1WCZ5</accession>
<gene>
    <name evidence="4" type="ORF">LLUT_LOCUS8290</name>
</gene>
<keyword evidence="2" id="KW-0804">Transcription</keyword>
<dbReference type="Gene3D" id="1.25.70.10">
    <property type="entry name" value="Transcription termination factor 3, mitochondrial"/>
    <property type="match status" value="1"/>
</dbReference>
<name>A0AAV1WCZ5_LUPLU</name>
<keyword evidence="2" id="KW-0806">Transcription termination</keyword>
<protein>
    <recommendedName>
        <fullName evidence="6">mTERF protein</fullName>
    </recommendedName>
</protein>
<proteinExistence type="inferred from homology"/>
<comment type="similarity">
    <text evidence="1">Belongs to the mTERF family.</text>
</comment>